<dbReference type="AlphaFoldDB" id="A0A8K0D930"/>
<keyword evidence="3" id="KW-1185">Reference proteome</keyword>
<evidence type="ECO:0000256" key="1">
    <source>
        <dbReference type="SAM" id="MobiDB-lite"/>
    </source>
</evidence>
<reference evidence="2" key="1">
    <citation type="submission" date="2019-08" db="EMBL/GenBank/DDBJ databases">
        <title>The genome of the North American firefly Photinus pyralis.</title>
        <authorList>
            <consortium name="Photinus pyralis genome working group"/>
            <person name="Fallon T.R."/>
            <person name="Sander Lower S.E."/>
            <person name="Weng J.-K."/>
        </authorList>
    </citation>
    <scope>NUCLEOTIDE SEQUENCE</scope>
    <source>
        <strain evidence="2">TRF0915ILg1</strain>
        <tissue evidence="2">Whole body</tissue>
    </source>
</reference>
<sequence length="120" mass="14032">MKNIRVRSGVNTAEDLLDLYPWKASPFHYPKPQASESLTEKPPFYPTPQATVPPAEKLQTEEENMKKRYKDYLEKHKKSKANYQNIEERYSEYKQSLIKAAKENCGVTEISNKHKKRTPC</sequence>
<accession>A0A8K0D930</accession>
<dbReference type="EMBL" id="VTPC01002441">
    <property type="protein sequence ID" value="KAF2900034.1"/>
    <property type="molecule type" value="Genomic_DNA"/>
</dbReference>
<organism evidence="2 3">
    <name type="scientific">Ignelater luminosus</name>
    <name type="common">Cucubano</name>
    <name type="synonym">Pyrophorus luminosus</name>
    <dbReference type="NCBI Taxonomy" id="2038154"/>
    <lineage>
        <taxon>Eukaryota</taxon>
        <taxon>Metazoa</taxon>
        <taxon>Ecdysozoa</taxon>
        <taxon>Arthropoda</taxon>
        <taxon>Hexapoda</taxon>
        <taxon>Insecta</taxon>
        <taxon>Pterygota</taxon>
        <taxon>Neoptera</taxon>
        <taxon>Endopterygota</taxon>
        <taxon>Coleoptera</taxon>
        <taxon>Polyphaga</taxon>
        <taxon>Elateriformia</taxon>
        <taxon>Elateroidea</taxon>
        <taxon>Elateridae</taxon>
        <taxon>Agrypninae</taxon>
        <taxon>Pyrophorini</taxon>
        <taxon>Ignelater</taxon>
    </lineage>
</organism>
<feature type="region of interest" description="Disordered" evidence="1">
    <location>
        <begin position="31"/>
        <end position="62"/>
    </location>
</feature>
<name>A0A8K0D930_IGNLU</name>
<gene>
    <name evidence="2" type="ORF">ILUMI_06153</name>
</gene>
<protein>
    <submittedName>
        <fullName evidence="2">Uncharacterized protein</fullName>
    </submittedName>
</protein>
<evidence type="ECO:0000313" key="3">
    <source>
        <dbReference type="Proteomes" id="UP000801492"/>
    </source>
</evidence>
<proteinExistence type="predicted"/>
<evidence type="ECO:0000313" key="2">
    <source>
        <dbReference type="EMBL" id="KAF2900034.1"/>
    </source>
</evidence>
<comment type="caution">
    <text evidence="2">The sequence shown here is derived from an EMBL/GenBank/DDBJ whole genome shotgun (WGS) entry which is preliminary data.</text>
</comment>
<dbReference type="Proteomes" id="UP000801492">
    <property type="component" value="Unassembled WGS sequence"/>
</dbReference>